<dbReference type="PANTHER" id="PTHR48081:SF30">
    <property type="entry name" value="ACETYL-HYDROLASE LIPR-RELATED"/>
    <property type="match status" value="1"/>
</dbReference>
<feature type="domain" description="Alpha/beta hydrolase fold-3" evidence="3">
    <location>
        <begin position="90"/>
        <end position="291"/>
    </location>
</feature>
<dbReference type="InterPro" id="IPR029058">
    <property type="entry name" value="AB_hydrolase_fold"/>
</dbReference>
<protein>
    <submittedName>
        <fullName evidence="4">Alpha/beta hydrolase</fullName>
    </submittedName>
</protein>
<dbReference type="InterPro" id="IPR050300">
    <property type="entry name" value="GDXG_lipolytic_enzyme"/>
</dbReference>
<sequence>MRTTTPAPPVPSASTPRSDAAAFLTRYGLGVTSGLIPMNAVGIRIARGLVASIMGVLGSTPGGTTVTAVRGPVRGEWVLGPGVTRGRRAVYYVHGSAYAICSARTHRSLAARLSETTGLPVFVVDYRLAPEHRFPTAADDVAAGFAWLLTQGYAAEDLVIAGDSAGGHLIGDLLLHRAATEQAQPAAAVLFSPLIDLTFTLAARQERVRRDPAISAAAARRLVDLYTEGVDPAHPRLRLDLRHADRLPPFLIQVGGAEMLSADARHLDAELRAHGAASTLEIWPGLMHVFQALPRLAPQADAALLRVRDFLAGLDSDPTAATAAHTDSEAS</sequence>
<dbReference type="Pfam" id="PF07859">
    <property type="entry name" value="Abhydrolase_3"/>
    <property type="match status" value="1"/>
</dbReference>
<dbReference type="EMBL" id="JAAXOQ010000017">
    <property type="protein sequence ID" value="NKY19394.1"/>
    <property type="molecule type" value="Genomic_DNA"/>
</dbReference>
<organism evidence="4 5">
    <name type="scientific">Tsukamurella spumae</name>
    <dbReference type="NCBI Taxonomy" id="44753"/>
    <lineage>
        <taxon>Bacteria</taxon>
        <taxon>Bacillati</taxon>
        <taxon>Actinomycetota</taxon>
        <taxon>Actinomycetes</taxon>
        <taxon>Mycobacteriales</taxon>
        <taxon>Tsukamurellaceae</taxon>
        <taxon>Tsukamurella</taxon>
    </lineage>
</organism>
<evidence type="ECO:0000313" key="5">
    <source>
        <dbReference type="Proteomes" id="UP000582646"/>
    </source>
</evidence>
<dbReference type="Gene3D" id="3.40.50.1820">
    <property type="entry name" value="alpha/beta hydrolase"/>
    <property type="match status" value="1"/>
</dbReference>
<evidence type="ECO:0000259" key="3">
    <source>
        <dbReference type="Pfam" id="PF07859"/>
    </source>
</evidence>
<proteinExistence type="inferred from homology"/>
<dbReference type="PANTHER" id="PTHR48081">
    <property type="entry name" value="AB HYDROLASE SUPERFAMILY PROTEIN C4A8.06C"/>
    <property type="match status" value="1"/>
</dbReference>
<accession>A0A846X268</accession>
<dbReference type="RefSeq" id="WP_168546384.1">
    <property type="nucleotide sequence ID" value="NZ_BAAAKS010000063.1"/>
</dbReference>
<keyword evidence="5" id="KW-1185">Reference proteome</keyword>
<dbReference type="SUPFAM" id="SSF53474">
    <property type="entry name" value="alpha/beta-Hydrolases"/>
    <property type="match status" value="1"/>
</dbReference>
<dbReference type="Proteomes" id="UP000582646">
    <property type="component" value="Unassembled WGS sequence"/>
</dbReference>
<dbReference type="AlphaFoldDB" id="A0A846X268"/>
<comment type="similarity">
    <text evidence="1">Belongs to the 'GDXG' lipolytic enzyme family.</text>
</comment>
<evidence type="ECO:0000313" key="4">
    <source>
        <dbReference type="EMBL" id="NKY19394.1"/>
    </source>
</evidence>
<evidence type="ECO:0000256" key="1">
    <source>
        <dbReference type="ARBA" id="ARBA00010515"/>
    </source>
</evidence>
<comment type="caution">
    <text evidence="4">The sequence shown here is derived from an EMBL/GenBank/DDBJ whole genome shotgun (WGS) entry which is preliminary data.</text>
</comment>
<keyword evidence="2 4" id="KW-0378">Hydrolase</keyword>
<name>A0A846X268_9ACTN</name>
<evidence type="ECO:0000256" key="2">
    <source>
        <dbReference type="ARBA" id="ARBA00022801"/>
    </source>
</evidence>
<dbReference type="GO" id="GO:0004806">
    <property type="term" value="F:triacylglycerol lipase activity"/>
    <property type="evidence" value="ECO:0007669"/>
    <property type="project" value="TreeGrafter"/>
</dbReference>
<reference evidence="4 5" key="1">
    <citation type="submission" date="2020-04" db="EMBL/GenBank/DDBJ databases">
        <title>MicrobeNet Type strains.</title>
        <authorList>
            <person name="Nicholson A.C."/>
        </authorList>
    </citation>
    <scope>NUCLEOTIDE SEQUENCE [LARGE SCALE GENOMIC DNA]</scope>
    <source>
        <strain evidence="4 5">DSM 44113</strain>
    </source>
</reference>
<gene>
    <name evidence="4" type="ORF">HF999_13565</name>
</gene>
<dbReference type="InterPro" id="IPR013094">
    <property type="entry name" value="AB_hydrolase_3"/>
</dbReference>